<evidence type="ECO:0000256" key="1">
    <source>
        <dbReference type="ARBA" id="ARBA00004370"/>
    </source>
</evidence>
<evidence type="ECO:0000256" key="3">
    <source>
        <dbReference type="ARBA" id="ARBA00022989"/>
    </source>
</evidence>
<feature type="transmembrane region" description="Helical" evidence="8">
    <location>
        <begin position="207"/>
        <end position="224"/>
    </location>
</feature>
<feature type="transmembrane region" description="Helical" evidence="8">
    <location>
        <begin position="20"/>
        <end position="42"/>
    </location>
</feature>
<evidence type="ECO:0000256" key="6">
    <source>
        <dbReference type="ARBA" id="ARBA00023170"/>
    </source>
</evidence>
<evidence type="ECO:0000313" key="10">
    <source>
        <dbReference type="EMBL" id="KAA0723541.1"/>
    </source>
</evidence>
<dbReference type="AlphaFoldDB" id="A0A5A9PQV6"/>
<dbReference type="PANTHER" id="PTHR10489">
    <property type="entry name" value="CELL ADHESION MOLECULE"/>
    <property type="match status" value="1"/>
</dbReference>
<feature type="transmembrane region" description="Helical" evidence="8">
    <location>
        <begin position="165"/>
        <end position="187"/>
    </location>
</feature>
<keyword evidence="5 8" id="KW-0472">Membrane</keyword>
<evidence type="ECO:0000259" key="9">
    <source>
        <dbReference type="PROSITE" id="PS50262"/>
    </source>
</evidence>
<evidence type="ECO:0000256" key="5">
    <source>
        <dbReference type="ARBA" id="ARBA00023136"/>
    </source>
</evidence>
<dbReference type="Gene3D" id="1.20.1070.10">
    <property type="entry name" value="Rhodopsin 7-helix transmembrane proteins"/>
    <property type="match status" value="1"/>
</dbReference>
<feature type="transmembrane region" description="Helical" evidence="8">
    <location>
        <begin position="51"/>
        <end position="72"/>
    </location>
</feature>
<keyword evidence="3 8" id="KW-1133">Transmembrane helix</keyword>
<dbReference type="PROSITE" id="PS50262">
    <property type="entry name" value="G_PROTEIN_RECEP_F1_2"/>
    <property type="match status" value="1"/>
</dbReference>
<feature type="transmembrane region" description="Helical" evidence="8">
    <location>
        <begin position="244"/>
        <end position="265"/>
    </location>
</feature>
<dbReference type="Proteomes" id="UP000324632">
    <property type="component" value="Chromosome 3"/>
</dbReference>
<dbReference type="GO" id="GO:0007204">
    <property type="term" value="P:positive regulation of cytosolic calcium ion concentration"/>
    <property type="evidence" value="ECO:0007669"/>
    <property type="project" value="TreeGrafter"/>
</dbReference>
<evidence type="ECO:0000313" key="11">
    <source>
        <dbReference type="Proteomes" id="UP000324632"/>
    </source>
</evidence>
<feature type="transmembrane region" description="Helical" evidence="8">
    <location>
        <begin position="127"/>
        <end position="145"/>
    </location>
</feature>
<proteinExistence type="predicted"/>
<keyword evidence="2 8" id="KW-0812">Transmembrane</keyword>
<keyword evidence="11" id="KW-1185">Reference proteome</keyword>
<organism evidence="10 11">
    <name type="scientific">Triplophysa tibetana</name>
    <dbReference type="NCBI Taxonomy" id="1572043"/>
    <lineage>
        <taxon>Eukaryota</taxon>
        <taxon>Metazoa</taxon>
        <taxon>Chordata</taxon>
        <taxon>Craniata</taxon>
        <taxon>Vertebrata</taxon>
        <taxon>Euteleostomi</taxon>
        <taxon>Actinopterygii</taxon>
        <taxon>Neopterygii</taxon>
        <taxon>Teleostei</taxon>
        <taxon>Ostariophysi</taxon>
        <taxon>Cypriniformes</taxon>
        <taxon>Nemacheilidae</taxon>
        <taxon>Triplophysa</taxon>
    </lineage>
</organism>
<dbReference type="GO" id="GO:0009897">
    <property type="term" value="C:external side of plasma membrane"/>
    <property type="evidence" value="ECO:0007669"/>
    <property type="project" value="TreeGrafter"/>
</dbReference>
<dbReference type="GO" id="GO:0060326">
    <property type="term" value="P:cell chemotaxis"/>
    <property type="evidence" value="ECO:0007669"/>
    <property type="project" value="TreeGrafter"/>
</dbReference>
<dbReference type="Pfam" id="PF00001">
    <property type="entry name" value="7tm_1"/>
    <property type="match status" value="1"/>
</dbReference>
<keyword evidence="7" id="KW-0807">Transducer</keyword>
<dbReference type="GO" id="GO:0019957">
    <property type="term" value="F:C-C chemokine binding"/>
    <property type="evidence" value="ECO:0007669"/>
    <property type="project" value="TreeGrafter"/>
</dbReference>
<dbReference type="PANTHER" id="PTHR10489:SF946">
    <property type="entry name" value="LEUKOTRIENE B4 RECEPTOR 1-LIKE"/>
    <property type="match status" value="1"/>
</dbReference>
<dbReference type="GO" id="GO:0006955">
    <property type="term" value="P:immune response"/>
    <property type="evidence" value="ECO:0007669"/>
    <property type="project" value="TreeGrafter"/>
</dbReference>
<reference evidence="10 11" key="1">
    <citation type="journal article" date="2019" name="Mol. Ecol. Resour.">
        <title>Chromosome-level genome assembly of Triplophysa tibetana, a fish adapted to the harsh high-altitude environment of the Tibetan Plateau.</title>
        <authorList>
            <person name="Yang X."/>
            <person name="Liu H."/>
            <person name="Ma Z."/>
            <person name="Zou Y."/>
            <person name="Zou M."/>
            <person name="Mao Y."/>
            <person name="Li X."/>
            <person name="Wang H."/>
            <person name="Chen T."/>
            <person name="Wang W."/>
            <person name="Yang R."/>
        </authorList>
    </citation>
    <scope>NUCLEOTIDE SEQUENCE [LARGE SCALE GENOMIC DNA]</scope>
    <source>
        <strain evidence="10">TTIB1903HZAU</strain>
        <tissue evidence="10">Muscle</tissue>
    </source>
</reference>
<keyword evidence="6 10" id="KW-0675">Receptor</keyword>
<dbReference type="PRINTS" id="PR00237">
    <property type="entry name" value="GPCRRHODOPSN"/>
</dbReference>
<dbReference type="GO" id="GO:0016493">
    <property type="term" value="F:C-C chemokine receptor activity"/>
    <property type="evidence" value="ECO:0007669"/>
    <property type="project" value="TreeGrafter"/>
</dbReference>
<evidence type="ECO:0000256" key="2">
    <source>
        <dbReference type="ARBA" id="ARBA00022692"/>
    </source>
</evidence>
<evidence type="ECO:0000256" key="4">
    <source>
        <dbReference type="ARBA" id="ARBA00023040"/>
    </source>
</evidence>
<sequence>MPNQTASTWSTDNLVRSTLMGLFFIVGVPGNIAVIVLIVWLFKKNNFTVHLMLNLAVADNLCLITLPGWIYIELNSVGQETCLFFTALVYCSMYSSVMTVSALSLYRCLRIRHPQLWSRMDRRKERVLLFSIWVLALVFSCPGVFTQDMLKGECKRDLNSSGRLIVAALESLIGFVLPLIIILTSYYYLHKMMTQRMKKHRQRLTQLVARIIIMFLICWFPHHIIKLTDIFARFLNSEPPLPYISYIVGCLPFLNSCLNPFLYAFSSKNLRQQKQPGHSLAMSST</sequence>
<evidence type="ECO:0000256" key="7">
    <source>
        <dbReference type="ARBA" id="ARBA00023224"/>
    </source>
</evidence>
<feature type="domain" description="G-protein coupled receptors family 1 profile" evidence="9">
    <location>
        <begin position="30"/>
        <end position="263"/>
    </location>
</feature>
<dbReference type="InterPro" id="IPR017452">
    <property type="entry name" value="GPCR_Rhodpsn_7TM"/>
</dbReference>
<keyword evidence="4" id="KW-0297">G-protein coupled receptor</keyword>
<feature type="transmembrane region" description="Helical" evidence="8">
    <location>
        <begin position="84"/>
        <end position="106"/>
    </location>
</feature>
<dbReference type="InterPro" id="IPR000276">
    <property type="entry name" value="GPCR_Rhodpsn"/>
</dbReference>
<comment type="caution">
    <text evidence="10">The sequence shown here is derived from an EMBL/GenBank/DDBJ whole genome shotgun (WGS) entry which is preliminary data.</text>
</comment>
<dbReference type="EMBL" id="SOYY01000003">
    <property type="protein sequence ID" value="KAA0723541.1"/>
    <property type="molecule type" value="Genomic_DNA"/>
</dbReference>
<gene>
    <name evidence="10" type="ORF">E1301_Tti003344</name>
</gene>
<dbReference type="InterPro" id="IPR050119">
    <property type="entry name" value="CCR1-9-like"/>
</dbReference>
<comment type="subcellular location">
    <subcellularLocation>
        <location evidence="1">Membrane</location>
    </subcellularLocation>
</comment>
<dbReference type="SUPFAM" id="SSF81321">
    <property type="entry name" value="Family A G protein-coupled receptor-like"/>
    <property type="match status" value="1"/>
</dbReference>
<protein>
    <submittedName>
        <fullName evidence="10">Apelin receptor</fullName>
    </submittedName>
</protein>
<accession>A0A5A9PQV6</accession>
<dbReference type="GO" id="GO:0019722">
    <property type="term" value="P:calcium-mediated signaling"/>
    <property type="evidence" value="ECO:0007669"/>
    <property type="project" value="TreeGrafter"/>
</dbReference>
<evidence type="ECO:0000256" key="8">
    <source>
        <dbReference type="SAM" id="Phobius"/>
    </source>
</evidence>
<name>A0A5A9PQV6_9TELE</name>